<evidence type="ECO:0000313" key="2">
    <source>
        <dbReference type="EMBL" id="MBU3160238.1"/>
    </source>
</evidence>
<gene>
    <name evidence="2" type="ORF">KPL37_10800</name>
</gene>
<dbReference type="Proteomes" id="UP000776252">
    <property type="component" value="Unassembled WGS sequence"/>
</dbReference>
<feature type="transmembrane region" description="Helical" evidence="1">
    <location>
        <begin position="81"/>
        <end position="100"/>
    </location>
</feature>
<proteinExistence type="predicted"/>
<keyword evidence="1" id="KW-0812">Transmembrane</keyword>
<accession>A0ABS6BTK8</accession>
<sequence>MSYTLFNENGHLTKALLQKFKDGSLSENELVLMSEHICLCETCADVLAESFNDNELADAPLGFEQEVISKIKNKKKSNTQFVYYSLRVITAASIALIFVFSNSLNLLANTKNKPLDVTPISLSSINTVSVSLNNFSRKIINMEVFNNEKGKK</sequence>
<evidence type="ECO:0008006" key="4">
    <source>
        <dbReference type="Google" id="ProtNLM"/>
    </source>
</evidence>
<protein>
    <recommendedName>
        <fullName evidence="4">Zinc-finger</fullName>
    </recommendedName>
</protein>
<organism evidence="2 3">
    <name type="scientific">Clostridium frigoris</name>
    <dbReference type="NCBI Taxonomy" id="205327"/>
    <lineage>
        <taxon>Bacteria</taxon>
        <taxon>Bacillati</taxon>
        <taxon>Bacillota</taxon>
        <taxon>Clostridia</taxon>
        <taxon>Eubacteriales</taxon>
        <taxon>Clostridiaceae</taxon>
        <taxon>Clostridium</taxon>
    </lineage>
</organism>
<comment type="caution">
    <text evidence="2">The sequence shown here is derived from an EMBL/GenBank/DDBJ whole genome shotgun (WGS) entry which is preliminary data.</text>
</comment>
<dbReference type="EMBL" id="JAHLDV010000022">
    <property type="protein sequence ID" value="MBU3160238.1"/>
    <property type="molecule type" value="Genomic_DNA"/>
</dbReference>
<keyword evidence="1" id="KW-0472">Membrane</keyword>
<dbReference type="RefSeq" id="WP_216149190.1">
    <property type="nucleotide sequence ID" value="NZ_JAHLDV010000022.1"/>
</dbReference>
<keyword evidence="1" id="KW-1133">Transmembrane helix</keyword>
<keyword evidence="3" id="KW-1185">Reference proteome</keyword>
<evidence type="ECO:0000256" key="1">
    <source>
        <dbReference type="SAM" id="Phobius"/>
    </source>
</evidence>
<evidence type="ECO:0000313" key="3">
    <source>
        <dbReference type="Proteomes" id="UP000776252"/>
    </source>
</evidence>
<reference evidence="2 3" key="1">
    <citation type="submission" date="2021-06" db="EMBL/GenBank/DDBJ databases">
        <title>Clostridia strains as spoilage organisms.</title>
        <authorList>
            <person name="Wambui J."/>
            <person name="Stephan R."/>
            <person name="Stevens M.J.A."/>
        </authorList>
    </citation>
    <scope>NUCLEOTIDE SEQUENCE [LARGE SCALE GENOMIC DNA]</scope>
    <source>
        <strain evidence="2 3">DSM 14204</strain>
    </source>
</reference>
<name>A0ABS6BTK8_9CLOT</name>